<name>A0ACA9SYW8_9GLOM</name>
<feature type="non-terminal residue" evidence="1">
    <location>
        <position position="1"/>
    </location>
</feature>
<evidence type="ECO:0000313" key="2">
    <source>
        <dbReference type="Proteomes" id="UP000789920"/>
    </source>
</evidence>
<comment type="caution">
    <text evidence="1">The sequence shown here is derived from an EMBL/GenBank/DDBJ whole genome shotgun (WGS) entry which is preliminary data.</text>
</comment>
<proteinExistence type="predicted"/>
<dbReference type="EMBL" id="CAJVQC010179493">
    <property type="protein sequence ID" value="CAG8852017.1"/>
    <property type="molecule type" value="Genomic_DNA"/>
</dbReference>
<feature type="non-terminal residue" evidence="1">
    <location>
        <position position="40"/>
    </location>
</feature>
<dbReference type="Proteomes" id="UP000789920">
    <property type="component" value="Unassembled WGS sequence"/>
</dbReference>
<gene>
    <name evidence="1" type="ORF">RPERSI_LOCUS36856</name>
</gene>
<keyword evidence="2" id="KW-1185">Reference proteome</keyword>
<evidence type="ECO:0000313" key="1">
    <source>
        <dbReference type="EMBL" id="CAG8852017.1"/>
    </source>
</evidence>
<accession>A0ACA9SYW8</accession>
<organism evidence="1 2">
    <name type="scientific">Racocetra persica</name>
    <dbReference type="NCBI Taxonomy" id="160502"/>
    <lineage>
        <taxon>Eukaryota</taxon>
        <taxon>Fungi</taxon>
        <taxon>Fungi incertae sedis</taxon>
        <taxon>Mucoromycota</taxon>
        <taxon>Glomeromycotina</taxon>
        <taxon>Glomeromycetes</taxon>
        <taxon>Diversisporales</taxon>
        <taxon>Gigasporaceae</taxon>
        <taxon>Racocetra</taxon>
    </lineage>
</organism>
<protein>
    <submittedName>
        <fullName evidence="1">4201_t:CDS:1</fullName>
    </submittedName>
</protein>
<sequence length="40" mass="4674">NLEIGIKENNLLFEENSAKFKLFDKNILEDKYLMKIASSL</sequence>
<reference evidence="1" key="1">
    <citation type="submission" date="2021-06" db="EMBL/GenBank/DDBJ databases">
        <authorList>
            <person name="Kallberg Y."/>
            <person name="Tangrot J."/>
            <person name="Rosling A."/>
        </authorList>
    </citation>
    <scope>NUCLEOTIDE SEQUENCE</scope>
    <source>
        <strain evidence="1">MA461A</strain>
    </source>
</reference>